<dbReference type="Gene3D" id="3.40.190.10">
    <property type="entry name" value="Periplasmic binding protein-like II"/>
    <property type="match status" value="2"/>
</dbReference>
<accession>A0A938XCY4</accession>
<dbReference type="PROSITE" id="PS51257">
    <property type="entry name" value="PROKAR_LIPOPROTEIN"/>
    <property type="match status" value="1"/>
</dbReference>
<reference evidence="7" key="2">
    <citation type="journal article" date="2021" name="Sci. Rep.">
        <title>The distribution of antibiotic resistance genes in chicken gut microbiota commensals.</title>
        <authorList>
            <person name="Juricova H."/>
            <person name="Matiasovicova J."/>
            <person name="Kubasova T."/>
            <person name="Cejkova D."/>
            <person name="Rychlik I."/>
        </authorList>
    </citation>
    <scope>NUCLEOTIDE SEQUENCE</scope>
    <source>
        <strain evidence="7">An582</strain>
    </source>
</reference>
<feature type="binding site" evidence="5">
    <location>
        <position position="82"/>
    </location>
    <ligand>
        <name>molybdate</name>
        <dbReference type="ChEBI" id="CHEBI:36264"/>
    </ligand>
</feature>
<evidence type="ECO:0000256" key="4">
    <source>
        <dbReference type="ARBA" id="ARBA00022729"/>
    </source>
</evidence>
<dbReference type="PIRSF" id="PIRSF004846">
    <property type="entry name" value="ModA"/>
    <property type="match status" value="1"/>
</dbReference>
<evidence type="ECO:0000256" key="3">
    <source>
        <dbReference type="ARBA" id="ARBA00022723"/>
    </source>
</evidence>
<evidence type="ECO:0000256" key="6">
    <source>
        <dbReference type="SAM" id="SignalP"/>
    </source>
</evidence>
<dbReference type="InterPro" id="IPR041879">
    <property type="entry name" value="YvgL-like_PBP2"/>
</dbReference>
<dbReference type="GO" id="GO:0015689">
    <property type="term" value="P:molybdate ion transport"/>
    <property type="evidence" value="ECO:0007669"/>
    <property type="project" value="InterPro"/>
</dbReference>
<name>A0A938XCY4_9CLOT</name>
<dbReference type="FunFam" id="3.40.190.10:FF:000035">
    <property type="entry name" value="Molybdate ABC transporter substrate-binding protein"/>
    <property type="match status" value="1"/>
</dbReference>
<feature type="binding site" evidence="5">
    <location>
        <position position="207"/>
    </location>
    <ligand>
        <name>molybdate</name>
        <dbReference type="ChEBI" id="CHEBI:36264"/>
    </ligand>
</feature>
<dbReference type="PANTHER" id="PTHR30632:SF0">
    <property type="entry name" value="SULFATE-BINDING PROTEIN"/>
    <property type="match status" value="1"/>
</dbReference>
<feature type="chain" id="PRO_5038854563" evidence="6">
    <location>
        <begin position="25"/>
        <end position="276"/>
    </location>
</feature>
<protein>
    <submittedName>
        <fullName evidence="7">Molybdate ABC transporter substrate-binding protein</fullName>
    </submittedName>
</protein>
<feature type="binding site" evidence="5">
    <location>
        <position position="53"/>
    </location>
    <ligand>
        <name>molybdate</name>
        <dbReference type="ChEBI" id="CHEBI:36264"/>
    </ligand>
</feature>
<evidence type="ECO:0000256" key="1">
    <source>
        <dbReference type="ARBA" id="ARBA00009175"/>
    </source>
</evidence>
<dbReference type="PANTHER" id="PTHR30632">
    <property type="entry name" value="MOLYBDATE-BINDING PERIPLASMIC PROTEIN"/>
    <property type="match status" value="1"/>
</dbReference>
<dbReference type="NCBIfam" id="TIGR01256">
    <property type="entry name" value="modA"/>
    <property type="match status" value="1"/>
</dbReference>
<evidence type="ECO:0000313" key="8">
    <source>
        <dbReference type="Proteomes" id="UP000705508"/>
    </source>
</evidence>
<comment type="caution">
    <text evidence="7">The sequence shown here is derived from an EMBL/GenBank/DDBJ whole genome shotgun (WGS) entry which is preliminary data.</text>
</comment>
<comment type="similarity">
    <text evidence="1">Belongs to the bacterial solute-binding protein ModA family.</text>
</comment>
<evidence type="ECO:0000256" key="2">
    <source>
        <dbReference type="ARBA" id="ARBA00022505"/>
    </source>
</evidence>
<sequence length="276" mass="28687">MKKVHAGYLRAASVSVTAAAVVLAGCASGGGDTQSGGKTGGEQTEILVAAAASLEYAFEEELIPLFEEAHPGVTVRGTYDSSGKLQTQIEEGMEADVFMSAARQQMDSLAEEGFVDGDSVADLLDNQIVLITPADNEAGLASFTDLTKADTIAVGDPASVPAGQYAREALTDLGLWDQVLAKASLGTNVTEVLNWVAEGSAQAGIVYATDAATTDRVKVIAPAPEGSLEEPAVYPAGLVADSAHPKEAQAFLKFLRSGEAVEVFESYGFTVHEEKE</sequence>
<dbReference type="AlphaFoldDB" id="A0A938XCY4"/>
<evidence type="ECO:0000313" key="7">
    <source>
        <dbReference type="EMBL" id="MBM6949218.1"/>
    </source>
</evidence>
<evidence type="ECO:0000256" key="5">
    <source>
        <dbReference type="PIRSR" id="PIRSR004846-1"/>
    </source>
</evidence>
<dbReference type="GO" id="GO:0046872">
    <property type="term" value="F:metal ion binding"/>
    <property type="evidence" value="ECO:0007669"/>
    <property type="project" value="UniProtKB-KW"/>
</dbReference>
<keyword evidence="4 6" id="KW-0732">Signal</keyword>
<proteinExistence type="inferred from homology"/>
<dbReference type="InterPro" id="IPR050682">
    <property type="entry name" value="ModA/WtpA"/>
</dbReference>
<dbReference type="GO" id="GO:1901359">
    <property type="term" value="F:tungstate binding"/>
    <property type="evidence" value="ECO:0007669"/>
    <property type="project" value="UniProtKB-ARBA"/>
</dbReference>
<dbReference type="GO" id="GO:0030973">
    <property type="term" value="F:molybdate ion binding"/>
    <property type="evidence" value="ECO:0007669"/>
    <property type="project" value="UniProtKB-ARBA"/>
</dbReference>
<reference evidence="7" key="1">
    <citation type="submission" date="2020-08" db="EMBL/GenBank/DDBJ databases">
        <authorList>
            <person name="Cejkova D."/>
            <person name="Kubasova T."/>
            <person name="Jahodarova E."/>
            <person name="Rychlik I."/>
        </authorList>
    </citation>
    <scope>NUCLEOTIDE SEQUENCE</scope>
    <source>
        <strain evidence="7">An582</strain>
    </source>
</reference>
<dbReference type="SUPFAM" id="SSF53850">
    <property type="entry name" value="Periplasmic binding protein-like II"/>
    <property type="match status" value="1"/>
</dbReference>
<dbReference type="Pfam" id="PF13531">
    <property type="entry name" value="SBP_bac_11"/>
    <property type="match status" value="1"/>
</dbReference>
<feature type="signal peptide" evidence="6">
    <location>
        <begin position="1"/>
        <end position="24"/>
    </location>
</feature>
<feature type="binding site" evidence="5">
    <location>
        <position position="189"/>
    </location>
    <ligand>
        <name>molybdate</name>
        <dbReference type="ChEBI" id="CHEBI:36264"/>
    </ligand>
</feature>
<feature type="binding site" evidence="5">
    <location>
        <position position="162"/>
    </location>
    <ligand>
        <name>molybdate</name>
        <dbReference type="ChEBI" id="CHEBI:36264"/>
    </ligand>
</feature>
<dbReference type="Proteomes" id="UP000705508">
    <property type="component" value="Unassembled WGS sequence"/>
</dbReference>
<organism evidence="7 8">
    <name type="scientific">Mordavella massiliensis</name>
    <dbReference type="NCBI Taxonomy" id="1871024"/>
    <lineage>
        <taxon>Bacteria</taxon>
        <taxon>Bacillati</taxon>
        <taxon>Bacillota</taxon>
        <taxon>Clostridia</taxon>
        <taxon>Eubacteriales</taxon>
        <taxon>Clostridiaceae</taxon>
        <taxon>Mordavella</taxon>
    </lineage>
</organism>
<dbReference type="RefSeq" id="WP_204907218.1">
    <property type="nucleotide sequence ID" value="NZ_JACJKS010000020.1"/>
</dbReference>
<dbReference type="CDD" id="cd13537">
    <property type="entry name" value="PBP2_YvgL_like"/>
    <property type="match status" value="1"/>
</dbReference>
<gene>
    <name evidence="7" type="primary">modA</name>
    <name evidence="7" type="ORF">H6A20_11230</name>
</gene>
<keyword evidence="2 5" id="KW-0500">Molybdenum</keyword>
<dbReference type="EMBL" id="JACJKS010000020">
    <property type="protein sequence ID" value="MBM6949218.1"/>
    <property type="molecule type" value="Genomic_DNA"/>
</dbReference>
<keyword evidence="3 5" id="KW-0479">Metal-binding</keyword>
<dbReference type="InterPro" id="IPR005950">
    <property type="entry name" value="ModA"/>
</dbReference>